<evidence type="ECO:0000256" key="2">
    <source>
        <dbReference type="ARBA" id="ARBA00022737"/>
    </source>
</evidence>
<accession>W1PCX0</accession>
<dbReference type="Pfam" id="PF12854">
    <property type="entry name" value="PPR_1"/>
    <property type="match status" value="1"/>
</dbReference>
<feature type="repeat" description="PPR" evidence="3">
    <location>
        <begin position="499"/>
        <end position="529"/>
    </location>
</feature>
<dbReference type="PANTHER" id="PTHR46598:SF5">
    <property type="entry name" value="PENTACOTRIPEPTIDE-REPEAT REGION OF PRORP DOMAIN-CONTAINING PROTEIN"/>
    <property type="match status" value="1"/>
</dbReference>
<dbReference type="InterPro" id="IPR002885">
    <property type="entry name" value="PPR_rpt"/>
</dbReference>
<evidence type="ECO:0000256" key="1">
    <source>
        <dbReference type="ARBA" id="ARBA00007626"/>
    </source>
</evidence>
<dbReference type="InterPro" id="IPR011990">
    <property type="entry name" value="TPR-like_helical_dom_sf"/>
</dbReference>
<comment type="similarity">
    <text evidence="1">Belongs to the PPR family. P subfamily.</text>
</comment>
<feature type="domain" description="At1g68980-like TPR repeats" evidence="4">
    <location>
        <begin position="49"/>
        <end position="188"/>
    </location>
</feature>
<feature type="repeat" description="PPR" evidence="3">
    <location>
        <begin position="615"/>
        <end position="649"/>
    </location>
</feature>
<dbReference type="GO" id="GO:0005737">
    <property type="term" value="C:cytoplasm"/>
    <property type="evidence" value="ECO:0000318"/>
    <property type="project" value="GO_Central"/>
</dbReference>
<name>W1PCX0_AMBTC</name>
<dbReference type="HOGENOM" id="CLU_022641_0_0_1"/>
<feature type="repeat" description="PPR" evidence="3">
    <location>
        <begin position="394"/>
        <end position="428"/>
    </location>
</feature>
<proteinExistence type="inferred from homology"/>
<feature type="repeat" description="PPR" evidence="3">
    <location>
        <begin position="357"/>
        <end position="391"/>
    </location>
</feature>
<dbReference type="GO" id="GO:0003729">
    <property type="term" value="F:mRNA binding"/>
    <property type="evidence" value="ECO:0000318"/>
    <property type="project" value="GO_Central"/>
</dbReference>
<protein>
    <recommendedName>
        <fullName evidence="4">At1g68980-like TPR repeats domain-containing protein</fullName>
    </recommendedName>
</protein>
<dbReference type="eggNOG" id="KOG4197">
    <property type="taxonomic scope" value="Eukaryota"/>
</dbReference>
<dbReference type="AlphaFoldDB" id="W1PCX0"/>
<dbReference type="KEGG" id="atr:18433060"/>
<dbReference type="Proteomes" id="UP000017836">
    <property type="component" value="Unassembled WGS sequence"/>
</dbReference>
<sequence>MDCYFITSCMDCYFITSSPFLRNPVPRTPPPSLSHLPTPPKCVAPSATTTPSNTLYLNKQLSAALKDRQTDKAWTSYQQFIDAELPSSTCLSRLVCQLAYQGTPLALTRAHSILSRLRKQQLVHRLDANALGLLAMATAKAGHPTPALSIIYSMLSIGHLPHVKAWSAVLSRLSTPRDALKLFHSILEHLSLSPEPALLSLSYPDVAAFNAVLNACANAGDAVNFVEIFSRMPKFELIPDALTYNIMIKFFARIERKELLVAVLEKMLAMKVAPCATSFHSLVAAYVGLGDLEMAEILVRAMSEGRQDVCALLRERSPRTTAMEFDEISSMIESLGLDISHDSSSAPLLLPKSYHPDSRIYTTLMKGYMHQGRLNDVMDLLETMEKQRDSSQPDEVTYTTVVTALVREGLMDRARAMLSEMASRKVPANRVTYNVLLKGYCRLVQMKKAEALVGDMKEAGIELDVVSYNILIDGCIVIDDSAKALSYFNEMRSKGIAPSKISYTTLMKAFASSGKPKLASKVFDEMLKDPRVEVDMVAWNMLLDAYCRLGLFEEAKSIVLRIKENGMVPDLATYGSLANAIAIARKPGEALLLWNEIKERCKDGGGEGPPPLKPDEGLLNTLADICVRSAFFKKALEIVVCMEENGIAPNKTKFKRIYVEMHSRMFTSQHASKARRDRRSDRKRAAEAFKFWLGLPNSYYGSEWRLEQFNGNVNEGDD</sequence>
<feature type="repeat" description="PPR" evidence="3">
    <location>
        <begin position="205"/>
        <end position="239"/>
    </location>
</feature>
<gene>
    <name evidence="5" type="ORF">AMTR_s00080p00039920</name>
</gene>
<dbReference type="PROSITE" id="PS51375">
    <property type="entry name" value="PPR"/>
    <property type="match status" value="9"/>
</dbReference>
<dbReference type="OMA" id="VCQLSYQ"/>
<feature type="repeat" description="PPR" evidence="3">
    <location>
        <begin position="464"/>
        <end position="498"/>
    </location>
</feature>
<dbReference type="InterPro" id="IPR057440">
    <property type="entry name" value="At1g68980-like_TPR"/>
</dbReference>
<evidence type="ECO:0000259" key="4">
    <source>
        <dbReference type="Pfam" id="PF25245"/>
    </source>
</evidence>
<dbReference type="Pfam" id="PF13041">
    <property type="entry name" value="PPR_2"/>
    <property type="match status" value="3"/>
</dbReference>
<dbReference type="EMBL" id="KI394095">
    <property type="protein sequence ID" value="ERN04895.1"/>
    <property type="molecule type" value="Genomic_DNA"/>
</dbReference>
<dbReference type="Gene3D" id="1.25.40.10">
    <property type="entry name" value="Tetratricopeptide repeat domain"/>
    <property type="match status" value="3"/>
</dbReference>
<reference evidence="6" key="1">
    <citation type="journal article" date="2013" name="Science">
        <title>The Amborella genome and the evolution of flowering plants.</title>
        <authorList>
            <consortium name="Amborella Genome Project"/>
        </authorList>
    </citation>
    <scope>NUCLEOTIDE SEQUENCE [LARGE SCALE GENOMIC DNA]</scope>
</reference>
<organism evidence="5 6">
    <name type="scientific">Amborella trichopoda</name>
    <dbReference type="NCBI Taxonomy" id="13333"/>
    <lineage>
        <taxon>Eukaryota</taxon>
        <taxon>Viridiplantae</taxon>
        <taxon>Streptophyta</taxon>
        <taxon>Embryophyta</taxon>
        <taxon>Tracheophyta</taxon>
        <taxon>Spermatophyta</taxon>
        <taxon>Magnoliopsida</taxon>
        <taxon>Amborellales</taxon>
        <taxon>Amborellaceae</taxon>
        <taxon>Amborella</taxon>
    </lineage>
</organism>
<dbReference type="NCBIfam" id="TIGR00756">
    <property type="entry name" value="PPR"/>
    <property type="match status" value="6"/>
</dbReference>
<dbReference type="GO" id="GO:0006397">
    <property type="term" value="P:mRNA processing"/>
    <property type="evidence" value="ECO:0000318"/>
    <property type="project" value="GO_Central"/>
</dbReference>
<dbReference type="Gramene" id="ERN04895">
    <property type="protein sequence ID" value="ERN04895"/>
    <property type="gene ID" value="AMTR_s00080p00039920"/>
</dbReference>
<feature type="repeat" description="PPR" evidence="3">
    <location>
        <begin position="429"/>
        <end position="463"/>
    </location>
</feature>
<dbReference type="Pfam" id="PF01535">
    <property type="entry name" value="PPR"/>
    <property type="match status" value="3"/>
</dbReference>
<feature type="repeat" description="PPR" evidence="3">
    <location>
        <begin position="240"/>
        <end position="274"/>
    </location>
</feature>
<keyword evidence="6" id="KW-1185">Reference proteome</keyword>
<feature type="repeat" description="PPR" evidence="3">
    <location>
        <begin position="535"/>
        <end position="569"/>
    </location>
</feature>
<evidence type="ECO:0000313" key="5">
    <source>
        <dbReference type="EMBL" id="ERN04895.1"/>
    </source>
</evidence>
<dbReference type="GO" id="GO:0009570">
    <property type="term" value="C:chloroplast stroma"/>
    <property type="evidence" value="ECO:0007669"/>
    <property type="project" value="EnsemblPlants"/>
</dbReference>
<evidence type="ECO:0000313" key="6">
    <source>
        <dbReference type="Proteomes" id="UP000017836"/>
    </source>
</evidence>
<dbReference type="STRING" id="13333.W1PCX0"/>
<dbReference type="PANTHER" id="PTHR46598">
    <property type="entry name" value="BNAC05G43320D PROTEIN"/>
    <property type="match status" value="1"/>
</dbReference>
<dbReference type="Pfam" id="PF25245">
    <property type="entry name" value="TPR_At1g68980"/>
    <property type="match status" value="1"/>
</dbReference>
<dbReference type="OrthoDB" id="185373at2759"/>
<keyword evidence="2" id="KW-0677">Repeat</keyword>
<evidence type="ECO:0000256" key="3">
    <source>
        <dbReference type="PROSITE-ProRule" id="PRU00708"/>
    </source>
</evidence>